<dbReference type="EMBL" id="AJWZ01009356">
    <property type="protein sequence ID" value="EKC51542.1"/>
    <property type="molecule type" value="Genomic_DNA"/>
</dbReference>
<reference evidence="1" key="1">
    <citation type="journal article" date="2013" name="Environ. Microbiol.">
        <title>Microbiota from the distal guts of lean and obese adolescents exhibit partial functional redundancy besides clear differences in community structure.</title>
        <authorList>
            <person name="Ferrer M."/>
            <person name="Ruiz A."/>
            <person name="Lanza F."/>
            <person name="Haange S.B."/>
            <person name="Oberbach A."/>
            <person name="Till H."/>
            <person name="Bargiela R."/>
            <person name="Campoy C."/>
            <person name="Segura M.T."/>
            <person name="Richter M."/>
            <person name="von Bergen M."/>
            <person name="Seifert J."/>
            <person name="Suarez A."/>
        </authorList>
    </citation>
    <scope>NUCLEOTIDE SEQUENCE</scope>
</reference>
<protein>
    <submittedName>
        <fullName evidence="1">Cytochrome aa3 quinol oxidase, subunit II</fullName>
    </submittedName>
</protein>
<comment type="caution">
    <text evidence="1">The sequence shown here is derived from an EMBL/GenBank/DDBJ whole genome shotgun (WGS) entry which is preliminary data.</text>
</comment>
<evidence type="ECO:0000313" key="1">
    <source>
        <dbReference type="EMBL" id="EKC51542.1"/>
    </source>
</evidence>
<name>K1RSM2_9ZZZZ</name>
<dbReference type="AlphaFoldDB" id="K1RSM2"/>
<feature type="non-terminal residue" evidence="1">
    <location>
        <position position="1"/>
    </location>
</feature>
<gene>
    <name evidence="1" type="ORF">OBE_13554</name>
</gene>
<accession>K1RSM2</accession>
<sequence>ADFAVKTLHFTPCNITEVTLSQNPGRNAMASWTRNEFDYLLLCEEPQMNLLGGVIQDFVTQTTASTVSGQRVTQE</sequence>
<organism evidence="1">
    <name type="scientific">human gut metagenome</name>
    <dbReference type="NCBI Taxonomy" id="408170"/>
    <lineage>
        <taxon>unclassified sequences</taxon>
        <taxon>metagenomes</taxon>
        <taxon>organismal metagenomes</taxon>
    </lineage>
</organism>
<proteinExistence type="predicted"/>